<sequence length="147" mass="17371">MDMLENQKVVMKDKHILLASKYLKHAKIVIYFFSASWAENTRDLVDKLKVLYEENRKRNTKMEIIYVSADSEEMHFQKDFSRQGPWAAIPFKNNTADILRWRYDITCLPQIVVVKKEDGSIISRRGKDELEKLGINVIVTWTEYIQT</sequence>
<dbReference type="GO" id="GO:0004791">
    <property type="term" value="F:thioredoxin-disulfide reductase (NADPH) activity"/>
    <property type="evidence" value="ECO:0007669"/>
    <property type="project" value="TreeGrafter"/>
</dbReference>
<dbReference type="GO" id="GO:0005634">
    <property type="term" value="C:nucleus"/>
    <property type="evidence" value="ECO:0007669"/>
    <property type="project" value="TreeGrafter"/>
</dbReference>
<dbReference type="OrthoDB" id="189920at2759"/>
<evidence type="ECO:0000313" key="3">
    <source>
        <dbReference type="Proteomes" id="UP001152888"/>
    </source>
</evidence>
<dbReference type="SUPFAM" id="SSF52833">
    <property type="entry name" value="Thioredoxin-like"/>
    <property type="match status" value="1"/>
</dbReference>
<protein>
    <recommendedName>
        <fullName evidence="1">Thioredoxin-like fold domain-containing protein</fullName>
    </recommendedName>
</protein>
<dbReference type="Proteomes" id="UP001152888">
    <property type="component" value="Unassembled WGS sequence"/>
</dbReference>
<evidence type="ECO:0000313" key="2">
    <source>
        <dbReference type="EMBL" id="CAH2001376.1"/>
    </source>
</evidence>
<dbReference type="GO" id="GO:0031397">
    <property type="term" value="P:negative regulation of protein ubiquitination"/>
    <property type="evidence" value="ECO:0007669"/>
    <property type="project" value="TreeGrafter"/>
</dbReference>
<dbReference type="EMBL" id="CAKOFQ010007446">
    <property type="protein sequence ID" value="CAH2001376.1"/>
    <property type="molecule type" value="Genomic_DNA"/>
</dbReference>
<feature type="domain" description="Thioredoxin-like fold" evidence="1">
    <location>
        <begin position="27"/>
        <end position="120"/>
    </location>
</feature>
<organism evidence="2 3">
    <name type="scientific">Acanthoscelides obtectus</name>
    <name type="common">Bean weevil</name>
    <name type="synonym">Bruchus obtectus</name>
    <dbReference type="NCBI Taxonomy" id="200917"/>
    <lineage>
        <taxon>Eukaryota</taxon>
        <taxon>Metazoa</taxon>
        <taxon>Ecdysozoa</taxon>
        <taxon>Arthropoda</taxon>
        <taxon>Hexapoda</taxon>
        <taxon>Insecta</taxon>
        <taxon>Pterygota</taxon>
        <taxon>Neoptera</taxon>
        <taxon>Endopterygota</taxon>
        <taxon>Coleoptera</taxon>
        <taxon>Polyphaga</taxon>
        <taxon>Cucujiformia</taxon>
        <taxon>Chrysomeloidea</taxon>
        <taxon>Chrysomelidae</taxon>
        <taxon>Bruchinae</taxon>
        <taxon>Bruchini</taxon>
        <taxon>Acanthoscelides</taxon>
    </lineage>
</organism>
<dbReference type="AlphaFoldDB" id="A0A9P0PWB0"/>
<dbReference type="InterPro" id="IPR036249">
    <property type="entry name" value="Thioredoxin-like_sf"/>
</dbReference>
<name>A0A9P0PWB0_ACAOB</name>
<dbReference type="InterPro" id="IPR012336">
    <property type="entry name" value="Thioredoxin-like_fold"/>
</dbReference>
<dbReference type="GO" id="GO:0030178">
    <property type="term" value="P:negative regulation of Wnt signaling pathway"/>
    <property type="evidence" value="ECO:0007669"/>
    <property type="project" value="TreeGrafter"/>
</dbReference>
<gene>
    <name evidence="2" type="ORF">ACAOBT_LOCUS26152</name>
</gene>
<reference evidence="2" key="1">
    <citation type="submission" date="2022-03" db="EMBL/GenBank/DDBJ databases">
        <authorList>
            <person name="Sayadi A."/>
        </authorList>
    </citation>
    <scope>NUCLEOTIDE SEQUENCE</scope>
</reference>
<dbReference type="Gene3D" id="3.40.30.10">
    <property type="entry name" value="Glutaredoxin"/>
    <property type="match status" value="1"/>
</dbReference>
<dbReference type="PANTHER" id="PTHR46472">
    <property type="entry name" value="NUCLEOREDOXIN"/>
    <property type="match status" value="1"/>
</dbReference>
<dbReference type="PANTHER" id="PTHR46472:SF1">
    <property type="entry name" value="NUCLEOREDOXIN"/>
    <property type="match status" value="1"/>
</dbReference>
<accession>A0A9P0PWB0</accession>
<evidence type="ECO:0000259" key="1">
    <source>
        <dbReference type="Pfam" id="PF13905"/>
    </source>
</evidence>
<comment type="caution">
    <text evidence="2">The sequence shown here is derived from an EMBL/GenBank/DDBJ whole genome shotgun (WGS) entry which is preliminary data.</text>
</comment>
<keyword evidence="3" id="KW-1185">Reference proteome</keyword>
<proteinExistence type="predicted"/>
<dbReference type="Pfam" id="PF13905">
    <property type="entry name" value="Thioredoxin_8"/>
    <property type="match status" value="1"/>
</dbReference>